<organism evidence="1">
    <name type="scientific">bioreactor metagenome</name>
    <dbReference type="NCBI Taxonomy" id="1076179"/>
    <lineage>
        <taxon>unclassified sequences</taxon>
        <taxon>metagenomes</taxon>
        <taxon>ecological metagenomes</taxon>
    </lineage>
</organism>
<dbReference type="EMBL" id="VSSQ01128294">
    <property type="protein sequence ID" value="MPN57123.1"/>
    <property type="molecule type" value="Genomic_DNA"/>
</dbReference>
<accession>A0A645JC54</accession>
<sequence>MILAPESAESAVASKDSNTCLAPVLSAALFPDILLSPVCRSERPPVSVFMLSPIFSAPSSSVFTPEMISSTISGSLSASFCILSYSSDVPFTSANAPESSSESLSLSESALSSFETSKPFQSSFVTSVRVAGSSNPVVSADISI</sequence>
<comment type="caution">
    <text evidence="1">The sequence shown here is derived from an EMBL/GenBank/DDBJ whole genome shotgun (WGS) entry which is preliminary data.</text>
</comment>
<name>A0A645JC54_9ZZZZ</name>
<reference evidence="1" key="1">
    <citation type="submission" date="2019-08" db="EMBL/GenBank/DDBJ databases">
        <authorList>
            <person name="Kucharzyk K."/>
            <person name="Murdoch R.W."/>
            <person name="Higgins S."/>
            <person name="Loffler F."/>
        </authorList>
    </citation>
    <scope>NUCLEOTIDE SEQUENCE</scope>
</reference>
<proteinExistence type="predicted"/>
<dbReference type="AlphaFoldDB" id="A0A645JC54"/>
<protein>
    <submittedName>
        <fullName evidence="1">Uncharacterized protein</fullName>
    </submittedName>
</protein>
<gene>
    <name evidence="1" type="ORF">SDC9_204817</name>
</gene>
<evidence type="ECO:0000313" key="1">
    <source>
        <dbReference type="EMBL" id="MPN57123.1"/>
    </source>
</evidence>